<proteinExistence type="predicted"/>
<sequence>MTMSSYREKKEAELYEHLKKSTNDEEVAPKQKHVRCTPFGSLSPLGCILYTWDHATCKPVWDGLKGQPILSNGLMCFKALVVIHKMLLDGPHIVLSESLNEVEYLDSLCRQSQYSNSVYGYLSLIQPYVVYLKAKLAFHKIYPEFNGKFDFKEYISRKGDDSINHSYGVIWDLLDLLSHILRLQHLIGSAFRGSRDQTCLQGALIPLVEESDGIYKFATKILEAMFTGMVCLIPLSSR</sequence>
<dbReference type="GO" id="GO:0006897">
    <property type="term" value="P:endocytosis"/>
    <property type="evidence" value="ECO:0007669"/>
    <property type="project" value="InterPro"/>
</dbReference>
<dbReference type="GeneID" id="25260283"/>
<keyword evidence="3" id="KW-1185">Reference proteome</keyword>
<dbReference type="InterPro" id="IPR013809">
    <property type="entry name" value="ENTH"/>
</dbReference>
<dbReference type="InterPro" id="IPR011417">
    <property type="entry name" value="ANTH_dom"/>
</dbReference>
<reference evidence="2 3" key="1">
    <citation type="submission" date="2014-04" db="EMBL/GenBank/DDBJ databases">
        <title>A new species of microsporidia sheds light on the evolution of extreme parasitism.</title>
        <authorList>
            <person name="Haag K.L."/>
            <person name="James T.Y."/>
            <person name="Larsson R."/>
            <person name="Schaer T.M."/>
            <person name="Refardt D."/>
            <person name="Pombert J.-F."/>
            <person name="Ebert D."/>
        </authorList>
    </citation>
    <scope>NUCLEOTIDE SEQUENCE [LARGE SCALE GENOMIC DNA]</scope>
    <source>
        <strain evidence="2 3">UGP3</strain>
        <tissue evidence="2">Spores</tissue>
    </source>
</reference>
<dbReference type="VEuPathDB" id="MicrosporidiaDB:DI09_53p80"/>
<gene>
    <name evidence="2" type="ORF">DI09_53p80</name>
</gene>
<organism evidence="2 3">
    <name type="scientific">Mitosporidium daphniae</name>
    <dbReference type="NCBI Taxonomy" id="1485682"/>
    <lineage>
        <taxon>Eukaryota</taxon>
        <taxon>Fungi</taxon>
        <taxon>Fungi incertae sedis</taxon>
        <taxon>Microsporidia</taxon>
        <taxon>Mitosporidium</taxon>
    </lineage>
</organism>
<dbReference type="HOGENOM" id="CLU_1166080_0_0_1"/>
<accession>A0A098VT12</accession>
<dbReference type="Gene3D" id="1.25.40.90">
    <property type="match status" value="1"/>
</dbReference>
<dbReference type="OrthoDB" id="10262320at2759"/>
<name>A0A098VT12_9MICR</name>
<comment type="caution">
    <text evidence="2">The sequence shown here is derived from an EMBL/GenBank/DDBJ whole genome shotgun (WGS) entry which is preliminary data.</text>
</comment>
<evidence type="ECO:0000259" key="1">
    <source>
        <dbReference type="PROSITE" id="PS50942"/>
    </source>
</evidence>
<dbReference type="PROSITE" id="PS50942">
    <property type="entry name" value="ENTH"/>
    <property type="match status" value="1"/>
</dbReference>
<evidence type="ECO:0000313" key="2">
    <source>
        <dbReference type="EMBL" id="KGG50836.1"/>
    </source>
</evidence>
<dbReference type="GO" id="GO:0030136">
    <property type="term" value="C:clathrin-coated vesicle"/>
    <property type="evidence" value="ECO:0007669"/>
    <property type="project" value="TreeGrafter"/>
</dbReference>
<dbReference type="Proteomes" id="UP000029725">
    <property type="component" value="Unassembled WGS sequence"/>
</dbReference>
<protein>
    <submittedName>
        <fullName evidence="2">ANTH-domain-containing protein</fullName>
    </submittedName>
</protein>
<dbReference type="Pfam" id="PF07651">
    <property type="entry name" value="ANTH"/>
    <property type="match status" value="1"/>
</dbReference>
<feature type="domain" description="ENTH" evidence="1">
    <location>
        <begin position="6"/>
        <end position="146"/>
    </location>
</feature>
<dbReference type="PANTHER" id="PTHR10407">
    <property type="entry name" value="HUNTINGTIN INTERACTING PROTEIN 1"/>
    <property type="match status" value="1"/>
</dbReference>
<dbReference type="GO" id="GO:0030864">
    <property type="term" value="C:cortical actin cytoskeleton"/>
    <property type="evidence" value="ECO:0007669"/>
    <property type="project" value="TreeGrafter"/>
</dbReference>
<dbReference type="PANTHER" id="PTHR10407:SF15">
    <property type="entry name" value="HUNTINGTIN INTERACTING PROTEIN 1"/>
    <property type="match status" value="1"/>
</dbReference>
<dbReference type="InterPro" id="IPR008942">
    <property type="entry name" value="ENTH_VHS"/>
</dbReference>
<dbReference type="GO" id="GO:0007015">
    <property type="term" value="P:actin filament organization"/>
    <property type="evidence" value="ECO:0007669"/>
    <property type="project" value="TreeGrafter"/>
</dbReference>
<dbReference type="RefSeq" id="XP_013237279.1">
    <property type="nucleotide sequence ID" value="XM_013381825.1"/>
</dbReference>
<dbReference type="SUPFAM" id="SSF48464">
    <property type="entry name" value="ENTH/VHS domain"/>
    <property type="match status" value="1"/>
</dbReference>
<dbReference type="GO" id="GO:0048268">
    <property type="term" value="P:clathrin coat assembly"/>
    <property type="evidence" value="ECO:0007669"/>
    <property type="project" value="TreeGrafter"/>
</dbReference>
<dbReference type="GO" id="GO:0043325">
    <property type="term" value="F:phosphatidylinositol-3,4-bisphosphate binding"/>
    <property type="evidence" value="ECO:0007669"/>
    <property type="project" value="TreeGrafter"/>
</dbReference>
<dbReference type="GO" id="GO:0032051">
    <property type="term" value="F:clathrin light chain binding"/>
    <property type="evidence" value="ECO:0007669"/>
    <property type="project" value="TreeGrafter"/>
</dbReference>
<dbReference type="GO" id="GO:0035615">
    <property type="term" value="F:clathrin adaptor activity"/>
    <property type="evidence" value="ECO:0007669"/>
    <property type="project" value="TreeGrafter"/>
</dbReference>
<dbReference type="GO" id="GO:0080025">
    <property type="term" value="F:phosphatidylinositol-3,5-bisphosphate binding"/>
    <property type="evidence" value="ECO:0007669"/>
    <property type="project" value="TreeGrafter"/>
</dbReference>
<dbReference type="EMBL" id="JMKJ01000488">
    <property type="protein sequence ID" value="KGG50836.1"/>
    <property type="molecule type" value="Genomic_DNA"/>
</dbReference>
<dbReference type="GO" id="GO:0051015">
    <property type="term" value="F:actin filament binding"/>
    <property type="evidence" value="ECO:0007669"/>
    <property type="project" value="TreeGrafter"/>
</dbReference>
<dbReference type="AlphaFoldDB" id="A0A098VT12"/>
<dbReference type="CDD" id="cd17007">
    <property type="entry name" value="ANTH_N_Sla2p"/>
    <property type="match status" value="1"/>
</dbReference>
<dbReference type="SMART" id="SM00273">
    <property type="entry name" value="ENTH"/>
    <property type="match status" value="1"/>
</dbReference>
<dbReference type="InterPro" id="IPR030224">
    <property type="entry name" value="Sla2_fam"/>
</dbReference>
<evidence type="ECO:0000313" key="3">
    <source>
        <dbReference type="Proteomes" id="UP000029725"/>
    </source>
</evidence>